<accession>A0ABP1RXE8</accession>
<dbReference type="Gene3D" id="1.20.1740.10">
    <property type="entry name" value="Amino acid/polyamine transporter I"/>
    <property type="match status" value="1"/>
</dbReference>
<comment type="caution">
    <text evidence="7">The sequence shown here is derived from an EMBL/GenBank/DDBJ whole genome shotgun (WGS) entry which is preliminary data.</text>
</comment>
<name>A0ABP1RXE8_9HEXA</name>
<dbReference type="InterPro" id="IPR002293">
    <property type="entry name" value="AA/rel_permease1"/>
</dbReference>
<feature type="transmembrane region" description="Helical" evidence="6">
    <location>
        <begin position="93"/>
        <end position="114"/>
    </location>
</feature>
<dbReference type="Pfam" id="PF13520">
    <property type="entry name" value="AA_permease_2"/>
    <property type="match status" value="1"/>
</dbReference>
<evidence type="ECO:0000256" key="3">
    <source>
        <dbReference type="ARBA" id="ARBA00022989"/>
    </source>
</evidence>
<feature type="compositionally biased region" description="Low complexity" evidence="5">
    <location>
        <begin position="68"/>
        <end position="80"/>
    </location>
</feature>
<dbReference type="PANTHER" id="PTHR11785:SF512">
    <property type="entry name" value="SOBREMESA, ISOFORM B"/>
    <property type="match status" value="1"/>
</dbReference>
<proteinExistence type="predicted"/>
<comment type="subcellular location">
    <subcellularLocation>
        <location evidence="1">Membrane</location>
        <topology evidence="1">Multi-pass membrane protein</topology>
    </subcellularLocation>
</comment>
<evidence type="ECO:0000313" key="7">
    <source>
        <dbReference type="EMBL" id="CAL8137918.1"/>
    </source>
</evidence>
<reference evidence="7 8" key="1">
    <citation type="submission" date="2024-08" db="EMBL/GenBank/DDBJ databases">
        <authorList>
            <person name="Cucini C."/>
            <person name="Frati F."/>
        </authorList>
    </citation>
    <scope>NUCLEOTIDE SEQUENCE [LARGE SCALE GENOMIC DNA]</scope>
</reference>
<feature type="transmembrane region" description="Helical" evidence="6">
    <location>
        <begin position="126"/>
        <end position="150"/>
    </location>
</feature>
<sequence length="184" mass="19990">MNKEKILLLVRKFSNTRGSDNEKKCGCLLTAPETFTNKESNNEFTTGDNQSENTSIVPTISSATFPGSISSSKNSLESENVTNRPKTEKKLHAFGLFAVVAMVFSAVAGSGVLATPQFVYAYTGNAAISLLIWFIYGIIVMVGALCYIELGLTFPTGGGEYMYLNEAFGALPAFLYQWASFLFV</sequence>
<organism evidence="7 8">
    <name type="scientific">Orchesella dallaii</name>
    <dbReference type="NCBI Taxonomy" id="48710"/>
    <lineage>
        <taxon>Eukaryota</taxon>
        <taxon>Metazoa</taxon>
        <taxon>Ecdysozoa</taxon>
        <taxon>Arthropoda</taxon>
        <taxon>Hexapoda</taxon>
        <taxon>Collembola</taxon>
        <taxon>Entomobryomorpha</taxon>
        <taxon>Entomobryoidea</taxon>
        <taxon>Orchesellidae</taxon>
        <taxon>Orchesellinae</taxon>
        <taxon>Orchesella</taxon>
    </lineage>
</organism>
<evidence type="ECO:0000256" key="5">
    <source>
        <dbReference type="SAM" id="MobiDB-lite"/>
    </source>
</evidence>
<evidence type="ECO:0000256" key="1">
    <source>
        <dbReference type="ARBA" id="ARBA00004141"/>
    </source>
</evidence>
<keyword evidence="3 6" id="KW-1133">Transmembrane helix</keyword>
<keyword evidence="2 6" id="KW-0812">Transmembrane</keyword>
<dbReference type="EMBL" id="CAXLJM020000120">
    <property type="protein sequence ID" value="CAL8137918.1"/>
    <property type="molecule type" value="Genomic_DNA"/>
</dbReference>
<evidence type="ECO:0000256" key="4">
    <source>
        <dbReference type="ARBA" id="ARBA00023136"/>
    </source>
</evidence>
<dbReference type="PANTHER" id="PTHR11785">
    <property type="entry name" value="AMINO ACID TRANSPORTER"/>
    <property type="match status" value="1"/>
</dbReference>
<evidence type="ECO:0000256" key="2">
    <source>
        <dbReference type="ARBA" id="ARBA00022692"/>
    </source>
</evidence>
<keyword evidence="4 6" id="KW-0472">Membrane</keyword>
<protein>
    <submittedName>
        <fullName evidence="7">Uncharacterized protein</fullName>
    </submittedName>
</protein>
<evidence type="ECO:0000256" key="6">
    <source>
        <dbReference type="SAM" id="Phobius"/>
    </source>
</evidence>
<dbReference type="Proteomes" id="UP001642540">
    <property type="component" value="Unassembled WGS sequence"/>
</dbReference>
<dbReference type="InterPro" id="IPR050598">
    <property type="entry name" value="AminoAcid_Transporter"/>
</dbReference>
<evidence type="ECO:0000313" key="8">
    <source>
        <dbReference type="Proteomes" id="UP001642540"/>
    </source>
</evidence>
<feature type="transmembrane region" description="Helical" evidence="6">
    <location>
        <begin position="162"/>
        <end position="179"/>
    </location>
</feature>
<feature type="region of interest" description="Disordered" evidence="5">
    <location>
        <begin position="64"/>
        <end position="84"/>
    </location>
</feature>
<gene>
    <name evidence="7" type="ORF">ODALV1_LOCUS27139</name>
</gene>
<keyword evidence="8" id="KW-1185">Reference proteome</keyword>